<organism evidence="1 2">
    <name type="scientific">Schleiferia thermophila</name>
    <dbReference type="NCBI Taxonomy" id="884107"/>
    <lineage>
        <taxon>Bacteria</taxon>
        <taxon>Pseudomonadati</taxon>
        <taxon>Bacteroidota</taxon>
        <taxon>Flavobacteriia</taxon>
        <taxon>Flavobacteriales</taxon>
        <taxon>Schleiferiaceae</taxon>
        <taxon>Schleiferia</taxon>
    </lineage>
</organism>
<evidence type="ECO:0000313" key="1">
    <source>
        <dbReference type="EMBL" id="RCX00500.1"/>
    </source>
</evidence>
<dbReference type="RefSeq" id="WP_114366608.1">
    <property type="nucleotide sequence ID" value="NZ_BHZF01000009.1"/>
</dbReference>
<reference evidence="1 2" key="1">
    <citation type="submission" date="2018-07" db="EMBL/GenBank/DDBJ databases">
        <title>Genomic Encyclopedia of Type Strains, Phase IV (KMG-IV): sequencing the most valuable type-strain genomes for metagenomic binning, comparative biology and taxonomic classification.</title>
        <authorList>
            <person name="Goeker M."/>
        </authorList>
    </citation>
    <scope>NUCLEOTIDE SEQUENCE [LARGE SCALE GENOMIC DNA]</scope>
    <source>
        <strain evidence="1 2">DSM 21410</strain>
    </source>
</reference>
<sequence>MIIMFLFSIKLVFVLSTVELQDKEKFKGQSMLIECLEEIPLSYSSKNKEPFLEAVDRLDSVELVLVTVTRGAPSYQFYYFQKTEAVDGETAYLTLSKDFHNNTPYKSALFLKYKLKKHFFYRASCFREKLDASEQLKGVLKKE</sequence>
<dbReference type="Proteomes" id="UP000253517">
    <property type="component" value="Unassembled WGS sequence"/>
</dbReference>
<keyword evidence="2" id="KW-1185">Reference proteome</keyword>
<dbReference type="EMBL" id="QPJS01000014">
    <property type="protein sequence ID" value="RCX00500.1"/>
    <property type="molecule type" value="Genomic_DNA"/>
</dbReference>
<gene>
    <name evidence="1" type="ORF">DES35_1146</name>
</gene>
<proteinExistence type="predicted"/>
<protein>
    <submittedName>
        <fullName evidence="1">Uncharacterized protein</fullName>
    </submittedName>
</protein>
<name>A0A368ZU44_9FLAO</name>
<evidence type="ECO:0000313" key="2">
    <source>
        <dbReference type="Proteomes" id="UP000253517"/>
    </source>
</evidence>
<accession>A0A368ZU44</accession>
<comment type="caution">
    <text evidence="1">The sequence shown here is derived from an EMBL/GenBank/DDBJ whole genome shotgun (WGS) entry which is preliminary data.</text>
</comment>
<dbReference type="AlphaFoldDB" id="A0A368ZU44"/>